<dbReference type="SUPFAM" id="SSF48179">
    <property type="entry name" value="6-phosphogluconate dehydrogenase C-terminal domain-like"/>
    <property type="match status" value="1"/>
</dbReference>
<dbReference type="Pfam" id="PF14748">
    <property type="entry name" value="P5CR_dimer"/>
    <property type="match status" value="1"/>
</dbReference>
<comment type="catalytic activity">
    <reaction evidence="4">
        <text>L-proline + NAD(+) = (S)-1-pyrroline-5-carboxylate + NADH + 2 H(+)</text>
        <dbReference type="Rhea" id="RHEA:14105"/>
        <dbReference type="ChEBI" id="CHEBI:15378"/>
        <dbReference type="ChEBI" id="CHEBI:17388"/>
        <dbReference type="ChEBI" id="CHEBI:57540"/>
        <dbReference type="ChEBI" id="CHEBI:57945"/>
        <dbReference type="ChEBI" id="CHEBI:60039"/>
        <dbReference type="EC" id="1.5.1.2"/>
    </reaction>
</comment>
<comment type="similarity">
    <text evidence="1 4">Belongs to the pyrroline-5-carboxylate reductase family.</text>
</comment>
<comment type="function">
    <text evidence="4">Catalyzes the reduction of 1-pyrroline-5-carboxylate (PCA) to L-proline.</text>
</comment>
<gene>
    <name evidence="4" type="primary">proC</name>
    <name evidence="8" type="ORF">EYC98_04085</name>
</gene>
<keyword evidence="3 4" id="KW-0560">Oxidoreductase</keyword>
<evidence type="ECO:0000256" key="5">
    <source>
        <dbReference type="NCBIfam" id="TIGR00112"/>
    </source>
</evidence>
<dbReference type="InterPro" id="IPR008927">
    <property type="entry name" value="6-PGluconate_DH-like_C_sf"/>
</dbReference>
<dbReference type="Pfam" id="PF03807">
    <property type="entry name" value="F420_oxidored"/>
    <property type="match status" value="1"/>
</dbReference>
<keyword evidence="4" id="KW-0028">Amino-acid biosynthesis</keyword>
<organism evidence="8 9">
    <name type="scientific">Candidatus Litorirhabdus singularis</name>
    <dbReference type="NCBI Taxonomy" id="2518993"/>
    <lineage>
        <taxon>Bacteria</taxon>
        <taxon>Pseudomonadati</taxon>
        <taxon>Pseudomonadota</taxon>
        <taxon>Gammaproteobacteria</taxon>
        <taxon>Cellvibrionales</taxon>
        <taxon>Halieaceae</taxon>
        <taxon>Candidatus Litorirhabdus</taxon>
    </lineage>
</organism>
<evidence type="ECO:0000256" key="2">
    <source>
        <dbReference type="ARBA" id="ARBA00022857"/>
    </source>
</evidence>
<dbReference type="PIRSF" id="PIRSF000193">
    <property type="entry name" value="Pyrrol-5-carb_rd"/>
    <property type="match status" value="1"/>
</dbReference>
<sequence>MNDLKIAFIGAGNMASSIIGGLLNQGMPAGNLCASDPYPEALQRLSETYGVSTSADNATAVADANVVILAVKPQIMPAVTRALAPSLQQHNPVVISIAAGITVSALQQQLGMTAAIVRCMPNTPALLQCGATAMFANEHTSQPQRNHAETILSAVGDAHWVRDENLLDAVTALSGSGPAYFFLFMEAMTAAGTSMGLKPELSRALTVQTALGAARMAAEGDVELDELRRRVTSPGGTTAAALDSFAESDLRGVVASAMQAALNRSIEMGREES</sequence>
<keyword evidence="9" id="KW-1185">Reference proteome</keyword>
<feature type="domain" description="Pyrroline-5-carboxylate reductase catalytic N-terminal" evidence="6">
    <location>
        <begin position="5"/>
        <end position="100"/>
    </location>
</feature>
<name>A0ABT3TF54_9GAMM</name>
<evidence type="ECO:0000259" key="7">
    <source>
        <dbReference type="Pfam" id="PF14748"/>
    </source>
</evidence>
<dbReference type="NCBIfam" id="TIGR00112">
    <property type="entry name" value="proC"/>
    <property type="match status" value="1"/>
</dbReference>
<protein>
    <recommendedName>
        <fullName evidence="4 5">Pyrroline-5-carboxylate reductase</fullName>
        <shortName evidence="4">P5C reductase</shortName>
        <shortName evidence="4">P5CR</shortName>
        <ecNumber evidence="4 5">1.5.1.2</ecNumber>
    </recommendedName>
    <alternativeName>
        <fullName evidence="4">PCA reductase</fullName>
    </alternativeName>
</protein>
<keyword evidence="2 4" id="KW-0521">NADP</keyword>
<dbReference type="PANTHER" id="PTHR11645:SF0">
    <property type="entry name" value="PYRROLINE-5-CARBOXYLATE REDUCTASE 3"/>
    <property type="match status" value="1"/>
</dbReference>
<evidence type="ECO:0000256" key="4">
    <source>
        <dbReference type="HAMAP-Rule" id="MF_01925"/>
    </source>
</evidence>
<dbReference type="InterPro" id="IPR000304">
    <property type="entry name" value="Pyrroline-COOH_reductase"/>
</dbReference>
<dbReference type="Proteomes" id="UP001143362">
    <property type="component" value="Unassembled WGS sequence"/>
</dbReference>
<evidence type="ECO:0000256" key="1">
    <source>
        <dbReference type="ARBA" id="ARBA00005525"/>
    </source>
</evidence>
<evidence type="ECO:0000259" key="6">
    <source>
        <dbReference type="Pfam" id="PF03807"/>
    </source>
</evidence>
<comment type="catalytic activity">
    <reaction evidence="4">
        <text>L-proline + NADP(+) = (S)-1-pyrroline-5-carboxylate + NADPH + 2 H(+)</text>
        <dbReference type="Rhea" id="RHEA:14109"/>
        <dbReference type="ChEBI" id="CHEBI:15378"/>
        <dbReference type="ChEBI" id="CHEBI:17388"/>
        <dbReference type="ChEBI" id="CHEBI:57783"/>
        <dbReference type="ChEBI" id="CHEBI:58349"/>
        <dbReference type="ChEBI" id="CHEBI:60039"/>
        <dbReference type="EC" id="1.5.1.2"/>
    </reaction>
</comment>
<comment type="pathway">
    <text evidence="4">Amino-acid biosynthesis; L-proline biosynthesis; L-proline from L-glutamate 5-semialdehyde: step 1/1.</text>
</comment>
<dbReference type="SUPFAM" id="SSF51735">
    <property type="entry name" value="NAD(P)-binding Rossmann-fold domains"/>
    <property type="match status" value="1"/>
</dbReference>
<evidence type="ECO:0000313" key="9">
    <source>
        <dbReference type="Proteomes" id="UP001143362"/>
    </source>
</evidence>
<comment type="caution">
    <text evidence="8">The sequence shown here is derived from an EMBL/GenBank/DDBJ whole genome shotgun (WGS) entry which is preliminary data.</text>
</comment>
<dbReference type="InterPro" id="IPR029036">
    <property type="entry name" value="P5CR_dimer"/>
</dbReference>
<dbReference type="Gene3D" id="1.10.3730.10">
    <property type="entry name" value="ProC C-terminal domain-like"/>
    <property type="match status" value="1"/>
</dbReference>
<evidence type="ECO:0000313" key="8">
    <source>
        <dbReference type="EMBL" id="MCX2980042.1"/>
    </source>
</evidence>
<dbReference type="InterPro" id="IPR036291">
    <property type="entry name" value="NAD(P)-bd_dom_sf"/>
</dbReference>
<proteinExistence type="inferred from homology"/>
<dbReference type="Gene3D" id="3.40.50.720">
    <property type="entry name" value="NAD(P)-binding Rossmann-like Domain"/>
    <property type="match status" value="1"/>
</dbReference>
<dbReference type="EMBL" id="SHNN01000001">
    <property type="protein sequence ID" value="MCX2980042.1"/>
    <property type="molecule type" value="Genomic_DNA"/>
</dbReference>
<dbReference type="EC" id="1.5.1.2" evidence="4 5"/>
<accession>A0ABT3TF54</accession>
<dbReference type="InterPro" id="IPR028939">
    <property type="entry name" value="P5C_Rdtase_cat_N"/>
</dbReference>
<feature type="domain" description="Pyrroline-5-carboxylate reductase dimerisation" evidence="7">
    <location>
        <begin position="164"/>
        <end position="268"/>
    </location>
</feature>
<reference evidence="8" key="1">
    <citation type="submission" date="2019-02" db="EMBL/GenBank/DDBJ databases">
        <authorList>
            <person name="Li S.-H."/>
        </authorList>
    </citation>
    <scope>NUCLEOTIDE SEQUENCE</scope>
    <source>
        <strain evidence="8">IMCC14734</strain>
    </source>
</reference>
<dbReference type="HAMAP" id="MF_01925">
    <property type="entry name" value="P5C_reductase"/>
    <property type="match status" value="1"/>
</dbReference>
<keyword evidence="4" id="KW-0963">Cytoplasm</keyword>
<dbReference type="PANTHER" id="PTHR11645">
    <property type="entry name" value="PYRROLINE-5-CARBOXYLATE REDUCTASE"/>
    <property type="match status" value="1"/>
</dbReference>
<evidence type="ECO:0000256" key="3">
    <source>
        <dbReference type="ARBA" id="ARBA00023002"/>
    </source>
</evidence>
<keyword evidence="4" id="KW-0641">Proline biosynthesis</keyword>
<dbReference type="GO" id="GO:0004735">
    <property type="term" value="F:pyrroline-5-carboxylate reductase activity"/>
    <property type="evidence" value="ECO:0007669"/>
    <property type="project" value="UniProtKB-EC"/>
</dbReference>
<dbReference type="RefSeq" id="WP_279244023.1">
    <property type="nucleotide sequence ID" value="NZ_SHNN01000001.1"/>
</dbReference>
<comment type="subcellular location">
    <subcellularLocation>
        <location evidence="4">Cytoplasm</location>
    </subcellularLocation>
</comment>